<evidence type="ECO:0000313" key="2">
    <source>
        <dbReference type="EMBL" id="AEO34701.1"/>
    </source>
</evidence>
<dbReference type="AlphaFoldDB" id="G3MMI3"/>
<dbReference type="GO" id="GO:0030682">
    <property type="term" value="P:symbiont-mediated perturbation of host defenses"/>
    <property type="evidence" value="ECO:0007669"/>
    <property type="project" value="InterPro"/>
</dbReference>
<dbReference type="GO" id="GO:0043176">
    <property type="term" value="F:amine binding"/>
    <property type="evidence" value="ECO:0007669"/>
    <property type="project" value="InterPro"/>
</dbReference>
<name>G3MMI3_AMBMU</name>
<dbReference type="Pfam" id="PF02098">
    <property type="entry name" value="His_binding"/>
    <property type="match status" value="1"/>
</dbReference>
<dbReference type="SUPFAM" id="SSF50814">
    <property type="entry name" value="Lipocalins"/>
    <property type="match status" value="1"/>
</dbReference>
<keyword evidence="1" id="KW-0732">Signal</keyword>
<proteinExistence type="evidence at transcript level"/>
<dbReference type="InterPro" id="IPR002970">
    <property type="entry name" value="Tick_his-bd"/>
</dbReference>
<feature type="signal peptide" evidence="1">
    <location>
        <begin position="1"/>
        <end position="18"/>
    </location>
</feature>
<protein>
    <recommendedName>
        <fullName evidence="3">Lipocalin/cytosolic fatty-acid binding domain-containing protein</fullName>
    </recommendedName>
</protein>
<evidence type="ECO:0000256" key="1">
    <source>
        <dbReference type="SAM" id="SignalP"/>
    </source>
</evidence>
<dbReference type="Gene3D" id="2.40.128.20">
    <property type="match status" value="1"/>
</dbReference>
<evidence type="ECO:0008006" key="3">
    <source>
        <dbReference type="Google" id="ProtNLM"/>
    </source>
</evidence>
<dbReference type="EMBL" id="JO843084">
    <property type="protein sequence ID" value="AEO34701.1"/>
    <property type="molecule type" value="mRNA"/>
</dbReference>
<accession>G3MMI3</accession>
<organism evidence="2">
    <name type="scientific">Amblyomma maculatum</name>
    <name type="common">Gulf Coast tick</name>
    <dbReference type="NCBI Taxonomy" id="34609"/>
    <lineage>
        <taxon>Eukaryota</taxon>
        <taxon>Metazoa</taxon>
        <taxon>Ecdysozoa</taxon>
        <taxon>Arthropoda</taxon>
        <taxon>Chelicerata</taxon>
        <taxon>Arachnida</taxon>
        <taxon>Acari</taxon>
        <taxon>Parasitiformes</taxon>
        <taxon>Ixodida</taxon>
        <taxon>Ixodoidea</taxon>
        <taxon>Ixodidae</taxon>
        <taxon>Amblyomminae</taxon>
        <taxon>Amblyomma</taxon>
    </lineage>
</organism>
<reference evidence="2" key="1">
    <citation type="journal article" date="2011" name="PLoS ONE">
        <title>A deep insight into the sialotranscriptome of the gulf coast tick, Amblyomma maculatum.</title>
        <authorList>
            <person name="Karim S."/>
            <person name="Singh P."/>
            <person name="Ribeiro J.M."/>
        </authorList>
    </citation>
    <scope>NUCLEOTIDE SEQUENCE</scope>
    <source>
        <tissue evidence="2">Salivary gland</tissue>
    </source>
</reference>
<feature type="chain" id="PRO_5003447161" description="Lipocalin/cytosolic fatty-acid binding domain-containing protein" evidence="1">
    <location>
        <begin position="19"/>
        <end position="230"/>
    </location>
</feature>
<sequence length="230" mass="25132">MLLSGAFILCVCVSAVFADEEAAAVKTCTNPDKRVDGYTLLTPNSTFRLTRTTFSIQTSNTYRCISATVDAKEEDVHEVTLTVEYDVEGTGTRDGYSQRFQFHLQEGTDSYNVMESAGTIGAPAGSYIFLATEPSCIVLEATAYDLPKDDAAHAEARSSDKVDKKKKRGRCLLWVRDGDEESSGAPDDCCLHMFGELCAHEEVRQSFSDIQCREPAAEIAPEEQAAPSSK</sequence>
<dbReference type="InterPro" id="IPR012674">
    <property type="entry name" value="Calycin"/>
</dbReference>